<dbReference type="Proteomes" id="UP000188388">
    <property type="component" value="Unassembled WGS sequence"/>
</dbReference>
<keyword evidence="3" id="KW-1185">Reference proteome</keyword>
<organism evidence="2 3">
    <name type="scientific">Mesorhizobium prunaredense</name>
    <dbReference type="NCBI Taxonomy" id="1631249"/>
    <lineage>
        <taxon>Bacteria</taxon>
        <taxon>Pseudomonadati</taxon>
        <taxon>Pseudomonadota</taxon>
        <taxon>Alphaproteobacteria</taxon>
        <taxon>Hyphomicrobiales</taxon>
        <taxon>Phyllobacteriaceae</taxon>
        <taxon>Mesorhizobium</taxon>
    </lineage>
</organism>
<feature type="transmembrane region" description="Helical" evidence="1">
    <location>
        <begin position="61"/>
        <end position="81"/>
    </location>
</feature>
<dbReference type="EMBL" id="FTPD01000056">
    <property type="protein sequence ID" value="SIT58888.1"/>
    <property type="molecule type" value="Genomic_DNA"/>
</dbReference>
<keyword evidence="1" id="KW-1133">Transmembrane helix</keyword>
<proteinExistence type="predicted"/>
<reference evidence="3" key="1">
    <citation type="submission" date="2017-01" db="EMBL/GenBank/DDBJ databases">
        <authorList>
            <person name="Brunel B."/>
        </authorList>
    </citation>
    <scope>NUCLEOTIDE SEQUENCE [LARGE SCALE GENOMIC DNA]</scope>
</reference>
<keyword evidence="1" id="KW-0812">Transmembrane</keyword>
<gene>
    <name evidence="2" type="ORF">BQ8794_60197</name>
</gene>
<evidence type="ECO:0000256" key="1">
    <source>
        <dbReference type="SAM" id="Phobius"/>
    </source>
</evidence>
<accession>A0A1R3VGC7</accession>
<keyword evidence="1" id="KW-0472">Membrane</keyword>
<evidence type="ECO:0000313" key="2">
    <source>
        <dbReference type="EMBL" id="SIT58888.1"/>
    </source>
</evidence>
<protein>
    <submittedName>
        <fullName evidence="2">Uncharacterized protein</fullName>
    </submittedName>
</protein>
<sequence>MEVFVAPDIRGRFVREPSLLPVFGKLGIKPPVVIAAAPTMSKSMGSIATRMREVLSSHGGLALKLSVVVWTVDILAMVLFITQA</sequence>
<name>A0A1R3VGC7_9HYPH</name>
<evidence type="ECO:0000313" key="3">
    <source>
        <dbReference type="Proteomes" id="UP000188388"/>
    </source>
</evidence>
<dbReference type="AlphaFoldDB" id="A0A1R3VGC7"/>